<evidence type="ECO:0000313" key="2">
    <source>
        <dbReference type="Proteomes" id="UP001055879"/>
    </source>
</evidence>
<reference evidence="1 2" key="2">
    <citation type="journal article" date="2022" name="Mol. Ecol. Resour.">
        <title>The genomes of chicory, endive, great burdock and yacon provide insights into Asteraceae paleo-polyploidization history and plant inulin production.</title>
        <authorList>
            <person name="Fan W."/>
            <person name="Wang S."/>
            <person name="Wang H."/>
            <person name="Wang A."/>
            <person name="Jiang F."/>
            <person name="Liu H."/>
            <person name="Zhao H."/>
            <person name="Xu D."/>
            <person name="Zhang Y."/>
        </authorList>
    </citation>
    <scope>NUCLEOTIDE SEQUENCE [LARGE SCALE GENOMIC DNA]</scope>
    <source>
        <strain evidence="2">cv. Niubang</strain>
    </source>
</reference>
<dbReference type="Proteomes" id="UP001055879">
    <property type="component" value="Linkage Group LG01"/>
</dbReference>
<gene>
    <name evidence="1" type="ORF">L6452_03670</name>
</gene>
<sequence length="93" mass="10491">MHAREMKWSCLFLSNAGDSRAVIGSVITRGQSDIIVADQINHDETTLREEVRQELKFDQRDDPQGIARRLLKAAMKVAARKANRSTEFHSVPA</sequence>
<name>A0ACB9FMI0_ARCLA</name>
<protein>
    <submittedName>
        <fullName evidence="1">Uncharacterized protein</fullName>
    </submittedName>
</protein>
<organism evidence="1 2">
    <name type="scientific">Arctium lappa</name>
    <name type="common">Greater burdock</name>
    <name type="synonym">Lappa major</name>
    <dbReference type="NCBI Taxonomy" id="4217"/>
    <lineage>
        <taxon>Eukaryota</taxon>
        <taxon>Viridiplantae</taxon>
        <taxon>Streptophyta</taxon>
        <taxon>Embryophyta</taxon>
        <taxon>Tracheophyta</taxon>
        <taxon>Spermatophyta</taxon>
        <taxon>Magnoliopsida</taxon>
        <taxon>eudicotyledons</taxon>
        <taxon>Gunneridae</taxon>
        <taxon>Pentapetalae</taxon>
        <taxon>asterids</taxon>
        <taxon>campanulids</taxon>
        <taxon>Asterales</taxon>
        <taxon>Asteraceae</taxon>
        <taxon>Carduoideae</taxon>
        <taxon>Cardueae</taxon>
        <taxon>Arctiinae</taxon>
        <taxon>Arctium</taxon>
    </lineage>
</organism>
<reference evidence="2" key="1">
    <citation type="journal article" date="2022" name="Mol. Ecol. Resour.">
        <title>The genomes of chicory, endive, great burdock and yacon provide insights into Asteraceae palaeo-polyploidization history and plant inulin production.</title>
        <authorList>
            <person name="Fan W."/>
            <person name="Wang S."/>
            <person name="Wang H."/>
            <person name="Wang A."/>
            <person name="Jiang F."/>
            <person name="Liu H."/>
            <person name="Zhao H."/>
            <person name="Xu D."/>
            <person name="Zhang Y."/>
        </authorList>
    </citation>
    <scope>NUCLEOTIDE SEQUENCE [LARGE SCALE GENOMIC DNA]</scope>
    <source>
        <strain evidence="2">cv. Niubang</strain>
    </source>
</reference>
<proteinExistence type="predicted"/>
<keyword evidence="2" id="KW-1185">Reference proteome</keyword>
<accession>A0ACB9FMI0</accession>
<evidence type="ECO:0000313" key="1">
    <source>
        <dbReference type="EMBL" id="KAI3772484.1"/>
    </source>
</evidence>
<dbReference type="EMBL" id="CM042047">
    <property type="protein sequence ID" value="KAI3772484.1"/>
    <property type="molecule type" value="Genomic_DNA"/>
</dbReference>
<comment type="caution">
    <text evidence="1">The sequence shown here is derived from an EMBL/GenBank/DDBJ whole genome shotgun (WGS) entry which is preliminary data.</text>
</comment>